<dbReference type="Proteomes" id="UP001152885">
    <property type="component" value="Unassembled WGS sequence"/>
</dbReference>
<dbReference type="EMBL" id="CANTUO010000006">
    <property type="protein sequence ID" value="CAI5760169.1"/>
    <property type="molecule type" value="Genomic_DNA"/>
</dbReference>
<feature type="compositionally biased region" description="Polar residues" evidence="1">
    <location>
        <begin position="40"/>
        <end position="49"/>
    </location>
</feature>
<feature type="compositionally biased region" description="Low complexity" evidence="1">
    <location>
        <begin position="27"/>
        <end position="37"/>
    </location>
</feature>
<name>A0A9W4U008_9ASCO</name>
<comment type="caution">
    <text evidence="3">The sequence shown here is derived from an EMBL/GenBank/DDBJ whole genome shotgun (WGS) entry which is preliminary data.</text>
</comment>
<protein>
    <recommendedName>
        <fullName evidence="2">Transcription regulator Rua1 C-terminal domain-containing protein</fullName>
    </recommendedName>
</protein>
<gene>
    <name evidence="3" type="ORF">CANVERA_P4679</name>
</gene>
<proteinExistence type="predicted"/>
<dbReference type="AlphaFoldDB" id="A0A9W4U008"/>
<keyword evidence="4" id="KW-1185">Reference proteome</keyword>
<accession>A0A9W4U008</accession>
<feature type="region of interest" description="Disordered" evidence="1">
    <location>
        <begin position="168"/>
        <end position="199"/>
    </location>
</feature>
<sequence length="453" mass="52173">MSSSSYQENSLINYTFPEEVVVYNQQQARQSTQTQPTIIPPQSNGSTTSTHEYTFDNFDHETFGNATNFEDSITQIQRQSYHSNQDHLHSQPQAHSLPYPNGEFFELSHDEVIDLFEKACKEIDDWKSTSQIEDIIQVNNQLVSSSNKRSISTDSTFSISNFSNGNSINQNQNNQFQPISNVTSPIKTPKTPNSPKKSTINQNLGFDFSKLNILSYPDYSYSKNLSIDLGKIPNKLQCESLLLKLIEPINDQSVVKMDRTLFLRDQLHCYKFPNFEITKNSNFKKTAYESQYILTKLKPNNLPDNSTRAGLCPYCESIEFFGLKNSSYGNHLAYKHGILTNGNLIPNPKFYGRYKFKKGEYDEPEKKKRRTNAHLLERLGVLCTSCWQILEVNCTSRSSVLGHYLRHYRDSHVGNKKENNSNNNNNNNDDDGYYNDQSLIDCTVMEFIEKWKY</sequence>
<dbReference type="OrthoDB" id="4096316at2759"/>
<dbReference type="Pfam" id="PF14616">
    <property type="entry name" value="Rua1_C"/>
    <property type="match status" value="1"/>
</dbReference>
<feature type="domain" description="Transcription regulator Rua1 C-terminal" evidence="2">
    <location>
        <begin position="285"/>
        <end position="412"/>
    </location>
</feature>
<evidence type="ECO:0000259" key="2">
    <source>
        <dbReference type="Pfam" id="PF14616"/>
    </source>
</evidence>
<evidence type="ECO:0000313" key="4">
    <source>
        <dbReference type="Proteomes" id="UP001152885"/>
    </source>
</evidence>
<organism evidence="3 4">
    <name type="scientific">Candida verbasci</name>
    <dbReference type="NCBI Taxonomy" id="1227364"/>
    <lineage>
        <taxon>Eukaryota</taxon>
        <taxon>Fungi</taxon>
        <taxon>Dikarya</taxon>
        <taxon>Ascomycota</taxon>
        <taxon>Saccharomycotina</taxon>
        <taxon>Pichiomycetes</taxon>
        <taxon>Debaryomycetaceae</taxon>
        <taxon>Candida/Lodderomyces clade</taxon>
        <taxon>Candida</taxon>
    </lineage>
</organism>
<reference evidence="3" key="1">
    <citation type="submission" date="2022-12" db="EMBL/GenBank/DDBJ databases">
        <authorList>
            <person name="Brejova B."/>
        </authorList>
    </citation>
    <scope>NUCLEOTIDE SEQUENCE</scope>
</reference>
<dbReference type="InterPro" id="IPR028012">
    <property type="entry name" value="Rua1_C"/>
</dbReference>
<evidence type="ECO:0000256" key="1">
    <source>
        <dbReference type="SAM" id="MobiDB-lite"/>
    </source>
</evidence>
<feature type="region of interest" description="Disordered" evidence="1">
    <location>
        <begin position="27"/>
        <end position="49"/>
    </location>
</feature>
<evidence type="ECO:0000313" key="3">
    <source>
        <dbReference type="EMBL" id="CAI5760169.1"/>
    </source>
</evidence>